<dbReference type="STRING" id="34508.A0A4U5N6X0"/>
<dbReference type="OrthoDB" id="2160351at2759"/>
<dbReference type="Proteomes" id="UP000298663">
    <property type="component" value="Unassembled WGS sequence"/>
</dbReference>
<dbReference type="AlphaFoldDB" id="A0A4U5N6X0"/>
<protein>
    <recommendedName>
        <fullName evidence="1">Splicing factor SF3a60 /Prp9 subunit C-terminal domain-containing protein</fullName>
    </recommendedName>
</protein>
<dbReference type="GO" id="GO:0000398">
    <property type="term" value="P:mRNA splicing, via spliceosome"/>
    <property type="evidence" value="ECO:0007669"/>
    <property type="project" value="InterPro"/>
</dbReference>
<proteinExistence type="predicted"/>
<reference evidence="2 3" key="1">
    <citation type="journal article" date="2015" name="Genome Biol.">
        <title>Comparative genomics of Steinernema reveals deeply conserved gene regulatory networks.</title>
        <authorList>
            <person name="Dillman A.R."/>
            <person name="Macchietto M."/>
            <person name="Porter C.F."/>
            <person name="Rogers A."/>
            <person name="Williams B."/>
            <person name="Antoshechkin I."/>
            <person name="Lee M.M."/>
            <person name="Goodwin Z."/>
            <person name="Lu X."/>
            <person name="Lewis E.E."/>
            <person name="Goodrich-Blair H."/>
            <person name="Stock S.P."/>
            <person name="Adams B.J."/>
            <person name="Sternberg P.W."/>
            <person name="Mortazavi A."/>
        </authorList>
    </citation>
    <scope>NUCLEOTIDE SEQUENCE [LARGE SCALE GENOMIC DNA]</scope>
    <source>
        <strain evidence="2 3">ALL</strain>
    </source>
</reference>
<dbReference type="EMBL" id="AZBU02000005">
    <property type="protein sequence ID" value="TKR78349.1"/>
    <property type="molecule type" value="Genomic_DNA"/>
</dbReference>
<feature type="domain" description="Splicing factor SF3a60 /Prp9 subunit C-terminal" evidence="1">
    <location>
        <begin position="19"/>
        <end position="80"/>
    </location>
</feature>
<organism evidence="2 3">
    <name type="scientific">Steinernema carpocapsae</name>
    <name type="common">Entomopathogenic nematode</name>
    <dbReference type="NCBI Taxonomy" id="34508"/>
    <lineage>
        <taxon>Eukaryota</taxon>
        <taxon>Metazoa</taxon>
        <taxon>Ecdysozoa</taxon>
        <taxon>Nematoda</taxon>
        <taxon>Chromadorea</taxon>
        <taxon>Rhabditida</taxon>
        <taxon>Tylenchina</taxon>
        <taxon>Panagrolaimomorpha</taxon>
        <taxon>Strongyloidoidea</taxon>
        <taxon>Steinernematidae</taxon>
        <taxon>Steinernema</taxon>
    </lineage>
</organism>
<evidence type="ECO:0000313" key="2">
    <source>
        <dbReference type="EMBL" id="TKR78349.1"/>
    </source>
</evidence>
<evidence type="ECO:0000259" key="1">
    <source>
        <dbReference type="Pfam" id="PF11931"/>
    </source>
</evidence>
<accession>A0A4U5N6X0</accession>
<comment type="caution">
    <text evidence="2">The sequence shown here is derived from an EMBL/GenBank/DDBJ whole genome shotgun (WGS) entry which is preliminary data.</text>
</comment>
<dbReference type="InterPro" id="IPR024598">
    <property type="entry name" value="SF3a60/Prp9_C"/>
</dbReference>
<keyword evidence="3" id="KW-1185">Reference proteome</keyword>
<evidence type="ECO:0000313" key="3">
    <source>
        <dbReference type="Proteomes" id="UP000298663"/>
    </source>
</evidence>
<sequence>MLSTSISPNGVTQTECAVLEFPAHFANITKIEDAMALWHKMQGQKEVSKWNPEADEEFEDSLGNVVNRRAYEDPKRHGLL</sequence>
<dbReference type="GO" id="GO:0005681">
    <property type="term" value="C:spliceosomal complex"/>
    <property type="evidence" value="ECO:0007669"/>
    <property type="project" value="InterPro"/>
</dbReference>
<gene>
    <name evidence="2" type="ORF">L596_019164</name>
</gene>
<name>A0A4U5N6X0_STECR</name>
<dbReference type="GO" id="GO:0003723">
    <property type="term" value="F:RNA binding"/>
    <property type="evidence" value="ECO:0007669"/>
    <property type="project" value="InterPro"/>
</dbReference>
<reference evidence="2 3" key="2">
    <citation type="journal article" date="2019" name="G3 (Bethesda)">
        <title>Hybrid Assembly of the Genome of the Entomopathogenic Nematode Steinernema carpocapsae Identifies the X-Chromosome.</title>
        <authorList>
            <person name="Serra L."/>
            <person name="Macchietto M."/>
            <person name="Macias-Munoz A."/>
            <person name="McGill C.J."/>
            <person name="Rodriguez I.M."/>
            <person name="Rodriguez B."/>
            <person name="Murad R."/>
            <person name="Mortazavi A."/>
        </authorList>
    </citation>
    <scope>NUCLEOTIDE SEQUENCE [LARGE SCALE GENOMIC DNA]</scope>
    <source>
        <strain evidence="2 3">ALL</strain>
    </source>
</reference>
<dbReference type="Pfam" id="PF11931">
    <property type="entry name" value="SF3a60_Prp9_C"/>
    <property type="match status" value="1"/>
</dbReference>